<evidence type="ECO:0000256" key="4">
    <source>
        <dbReference type="ARBA" id="ARBA00022692"/>
    </source>
</evidence>
<evidence type="ECO:0000256" key="8">
    <source>
        <dbReference type="PROSITE-ProRule" id="PRU01360"/>
    </source>
</evidence>
<gene>
    <name evidence="12" type="ORF">SOCE26_050090</name>
</gene>
<comment type="subcellular location">
    <subcellularLocation>
        <location evidence="1 8">Cell outer membrane</location>
        <topology evidence="1 8">Multi-pass membrane protein</topology>
    </subcellularLocation>
</comment>
<dbReference type="PANTHER" id="PTHR30069:SF46">
    <property type="entry name" value="OAR PROTEIN"/>
    <property type="match status" value="1"/>
</dbReference>
<dbReference type="InterPro" id="IPR039426">
    <property type="entry name" value="TonB-dep_rcpt-like"/>
</dbReference>
<dbReference type="SUPFAM" id="SSF56935">
    <property type="entry name" value="Porins"/>
    <property type="match status" value="1"/>
</dbReference>
<proteinExistence type="inferred from homology"/>
<dbReference type="Gene3D" id="2.60.40.1120">
    <property type="entry name" value="Carboxypeptidase-like, regulatory domain"/>
    <property type="match status" value="1"/>
</dbReference>
<organism evidence="12 13">
    <name type="scientific">Sorangium cellulosum</name>
    <name type="common">Polyangium cellulosum</name>
    <dbReference type="NCBI Taxonomy" id="56"/>
    <lineage>
        <taxon>Bacteria</taxon>
        <taxon>Pseudomonadati</taxon>
        <taxon>Myxococcota</taxon>
        <taxon>Polyangia</taxon>
        <taxon>Polyangiales</taxon>
        <taxon>Polyangiaceae</taxon>
        <taxon>Sorangium</taxon>
    </lineage>
</organism>
<dbReference type="InterPro" id="IPR013784">
    <property type="entry name" value="Carb-bd-like_fold"/>
</dbReference>
<feature type="signal peptide" evidence="10">
    <location>
        <begin position="1"/>
        <end position="25"/>
    </location>
</feature>
<dbReference type="PROSITE" id="PS52016">
    <property type="entry name" value="TONB_DEPENDENT_REC_3"/>
    <property type="match status" value="1"/>
</dbReference>
<dbReference type="Pfam" id="PF13620">
    <property type="entry name" value="CarboxypepD_reg"/>
    <property type="match status" value="1"/>
</dbReference>
<dbReference type="SUPFAM" id="SSF49452">
    <property type="entry name" value="Starch-binding domain-like"/>
    <property type="match status" value="1"/>
</dbReference>
<evidence type="ECO:0000256" key="10">
    <source>
        <dbReference type="SAM" id="SignalP"/>
    </source>
</evidence>
<keyword evidence="4 8" id="KW-0812">Transmembrane</keyword>
<evidence type="ECO:0000256" key="6">
    <source>
        <dbReference type="ARBA" id="ARBA00023136"/>
    </source>
</evidence>
<dbReference type="GO" id="GO:0009279">
    <property type="term" value="C:cell outer membrane"/>
    <property type="evidence" value="ECO:0007669"/>
    <property type="project" value="UniProtKB-SubCell"/>
</dbReference>
<evidence type="ECO:0000313" key="12">
    <source>
        <dbReference type="EMBL" id="AUX43559.1"/>
    </source>
</evidence>
<dbReference type="InterPro" id="IPR000531">
    <property type="entry name" value="Beta-barrel_TonB"/>
</dbReference>
<dbReference type="Gene3D" id="2.40.170.20">
    <property type="entry name" value="TonB-dependent receptor, beta-barrel domain"/>
    <property type="match status" value="1"/>
</dbReference>
<feature type="region of interest" description="Disordered" evidence="9">
    <location>
        <begin position="711"/>
        <end position="736"/>
    </location>
</feature>
<evidence type="ECO:0000256" key="9">
    <source>
        <dbReference type="SAM" id="MobiDB-lite"/>
    </source>
</evidence>
<evidence type="ECO:0000256" key="5">
    <source>
        <dbReference type="ARBA" id="ARBA00023077"/>
    </source>
</evidence>
<keyword evidence="10" id="KW-0732">Signal</keyword>
<dbReference type="Pfam" id="PF00593">
    <property type="entry name" value="TonB_dep_Rec_b-barrel"/>
    <property type="match status" value="1"/>
</dbReference>
<dbReference type="AlphaFoldDB" id="A0A2L0EWC3"/>
<keyword evidence="2 8" id="KW-0813">Transport</keyword>
<keyword evidence="5" id="KW-0798">TonB box</keyword>
<evidence type="ECO:0000256" key="1">
    <source>
        <dbReference type="ARBA" id="ARBA00004571"/>
    </source>
</evidence>
<evidence type="ECO:0000259" key="11">
    <source>
        <dbReference type="Pfam" id="PF00593"/>
    </source>
</evidence>
<dbReference type="EMBL" id="CP012673">
    <property type="protein sequence ID" value="AUX43559.1"/>
    <property type="molecule type" value="Genomic_DNA"/>
</dbReference>
<dbReference type="InterPro" id="IPR036942">
    <property type="entry name" value="Beta-barrel_TonB_sf"/>
</dbReference>
<dbReference type="Proteomes" id="UP000238348">
    <property type="component" value="Chromosome"/>
</dbReference>
<feature type="domain" description="TonB-dependent receptor-like beta-barrel" evidence="11">
    <location>
        <begin position="583"/>
        <end position="718"/>
    </location>
</feature>
<keyword evidence="7 8" id="KW-0998">Cell outer membrane</keyword>
<evidence type="ECO:0000256" key="7">
    <source>
        <dbReference type="ARBA" id="ARBA00023237"/>
    </source>
</evidence>
<feature type="chain" id="PRO_5014636337" evidence="10">
    <location>
        <begin position="26"/>
        <end position="1042"/>
    </location>
</feature>
<dbReference type="GO" id="GO:0015344">
    <property type="term" value="F:siderophore uptake transmembrane transporter activity"/>
    <property type="evidence" value="ECO:0007669"/>
    <property type="project" value="TreeGrafter"/>
</dbReference>
<dbReference type="GO" id="GO:0030246">
    <property type="term" value="F:carbohydrate binding"/>
    <property type="evidence" value="ECO:0007669"/>
    <property type="project" value="InterPro"/>
</dbReference>
<sequence length="1042" mass="112402">MKRRYVWQTRLIAAAGVLLVAPALAAEGVLTGTVIDTATKRPAEDVVVTATSPALQLEQTVVTDGAGRFRIPHLPPGVYTLRLEKEAYRPLSRTGIELRIDTTLRVDSELLPEAIQSEEIVVVAGAPAVDIGSSATGAHVNSDFVSRLPVNPTSGKGALTRSFESLAEAAPGVQADQFGASISGTSSPENQYAIDGLSVNSPALGILGTPLALDFVKEVHVITGGYMPEYGRAIGGYLDVATKTGSNELHGSFFFSTTPGILAGSPAPVKHEGNTISTATTLSSIQSYGAEIGGPFIRDKLWFYAGVVTSFARYRLERNLNILREQDGAPVIEDGFTQTDVIPGTQQIYYATQRSISYIGKLTYLVNQDNTITLSFFGAPTTSGGDGTFGLRARDGMVELNTPQSNGLINGSFSALARRYVASPTDVALKWSSAFNNKTLLLDTTLGWHHEESAVRAADGTRLASGEGLSSTSTVLWRRTAPGPYSITDFEASDATQACVAGGVAGSTRCPVSVYYSGGPGVLDEASLDRYQGKSVLTSFFPALGQHLVKAGIDIEVMRYAHSRGISGVVRYAEIGNGSTVTDLRYGFLSGPDDAVSLPSLDTTSKSITIGGFAQDSWSILDRVTLNVGLRYDAQLLYRHGGDLAMSLPSQWSPRLGVIYDPTQAGRAKLFANFARFYQSVPLNMVDRRIPGEQQIRSYYPRATCELEDLSPEEACAPGGRRGTAGPTPPFEPNRRWTRVVGESTPLDPDIEPQSADEIVVGGEYEILPRLVVGAQYTKRYQNYVIEDMSRDEGGQYFIGNPGYGVAKDIPKAVRDYDAGTFYVQKSFADTWLAQASYTISYLRGNWVGLFRPETGQLEPNVSTDFDMVSLLPNLQGPLPGDRTHQIKLFGAKDILFENGVILNLGASYRARSGKPTSYYGAHPLYGLDTVYVLPRGSGERLPWVHDIDAHIGVGVRLARESTLLVSVDSFNLFNFQGVTATDERYTRDTVLPISGGTPKDLGKLRNADGAPFDPSHKNPNFGNPVAHQPPRTFRLNAKVTF</sequence>
<comment type="similarity">
    <text evidence="8">Belongs to the TonB-dependent receptor family.</text>
</comment>
<dbReference type="RefSeq" id="WP_104982224.1">
    <property type="nucleotide sequence ID" value="NZ_CP012673.1"/>
</dbReference>
<keyword evidence="6 8" id="KW-0472">Membrane</keyword>
<dbReference type="OrthoDB" id="9768147at2"/>
<keyword evidence="3 8" id="KW-1134">Transmembrane beta strand</keyword>
<dbReference type="GO" id="GO:0044718">
    <property type="term" value="P:siderophore transmembrane transport"/>
    <property type="evidence" value="ECO:0007669"/>
    <property type="project" value="TreeGrafter"/>
</dbReference>
<reference evidence="12 13" key="1">
    <citation type="submission" date="2015-09" db="EMBL/GenBank/DDBJ databases">
        <title>Sorangium comparison.</title>
        <authorList>
            <person name="Zaburannyi N."/>
            <person name="Bunk B."/>
            <person name="Overmann J."/>
            <person name="Mueller R."/>
        </authorList>
    </citation>
    <scope>NUCLEOTIDE SEQUENCE [LARGE SCALE GENOMIC DNA]</scope>
    <source>
        <strain evidence="12 13">So ce26</strain>
    </source>
</reference>
<accession>A0A2L0EWC3</accession>
<name>A0A2L0EWC3_SORCE</name>
<dbReference type="PANTHER" id="PTHR30069">
    <property type="entry name" value="TONB-DEPENDENT OUTER MEMBRANE RECEPTOR"/>
    <property type="match status" value="1"/>
</dbReference>
<evidence type="ECO:0000313" key="13">
    <source>
        <dbReference type="Proteomes" id="UP000238348"/>
    </source>
</evidence>
<evidence type="ECO:0000256" key="3">
    <source>
        <dbReference type="ARBA" id="ARBA00022452"/>
    </source>
</evidence>
<keyword evidence="12" id="KW-0675">Receptor</keyword>
<evidence type="ECO:0000256" key="2">
    <source>
        <dbReference type="ARBA" id="ARBA00022448"/>
    </source>
</evidence>
<protein>
    <submittedName>
        <fullName evidence="12">TonB-dependent receptor</fullName>
    </submittedName>
</protein>